<dbReference type="GO" id="GO:0046872">
    <property type="term" value="F:metal ion binding"/>
    <property type="evidence" value="ECO:0007669"/>
    <property type="project" value="UniProtKB-KW"/>
</dbReference>
<dbReference type="EMBL" id="BKCJ010175495">
    <property type="protein sequence ID" value="GEY40179.1"/>
    <property type="molecule type" value="Genomic_DNA"/>
</dbReference>
<evidence type="ECO:0000259" key="4">
    <source>
        <dbReference type="Pfam" id="PF07727"/>
    </source>
</evidence>
<reference evidence="7" key="1">
    <citation type="journal article" date="2019" name="Sci. Rep.">
        <title>Draft genome of Tanacetum cinerariifolium, the natural source of mosquito coil.</title>
        <authorList>
            <person name="Yamashiro T."/>
            <person name="Shiraishi A."/>
            <person name="Satake H."/>
            <person name="Nakayama K."/>
        </authorList>
    </citation>
    <scope>NUCLEOTIDE SEQUENCE</scope>
</reference>
<dbReference type="PANTHER" id="PTHR42648:SF18">
    <property type="entry name" value="RETROTRANSPOSON, UNCLASSIFIED-LIKE PROTEIN"/>
    <property type="match status" value="1"/>
</dbReference>
<feature type="domain" description="GAG-pre-integrase" evidence="5">
    <location>
        <begin position="577"/>
        <end position="649"/>
    </location>
</feature>
<dbReference type="CDD" id="cd09272">
    <property type="entry name" value="RNase_HI_RT_Ty1"/>
    <property type="match status" value="1"/>
</dbReference>
<sequence>MDLIISLGQNNTLAEYMILSGTDNRPPMLDKDLYDSWKSQMELYMQNKEHRRMILESVEHGPLIWLTVEENGVIRTKKYVELCDAKKIQADCDMKATNIILQGLPANIYSLVNHRRVAKDLWERVQLLMQGTSLTNRKENLINDMNIYKMNMEQFQVNTKFLNSLPPEWSKFVTDVKLVKDLHTSNHDQLPAYLEQHELHANEVRLMLILQVAYQAPQAPTQLMTESPFIDSGFAIPVFSPGDDPIACLNKAMTFLTAVASLRAMLLVQWEILQVDRKELLNATTVMVKDIWLGNALSLSDQGMQHDPGIPAGQSQIIIPHKAALQTEDLDTYDSNCNDLSNVHAVLMANISNYGSDVISERVNRKMSEKAKDPKVIANKISHKPIDYEKSNRLNDDFGKRFTPQQELSTEQAFWYVYLILLLNLLYHQSEWKFPVNYLRREQHLMLLQKRSESCEKCLNLDAEFSKSKQEYNDLLKNASGSKPSGNTKNNRISQPSSSTKINKKDQPRSVKTKKNNKNHVKQVKCNDHVMQSMSNVNSVYVSINNAHVKNSVNDVKSDCLCAIYGVNLLSGSCDTNLYTISLDDMLKSSLIYLLSKASKTKSWLWHRRLSHLNFGTLNKLAKDGLAQGIPRLKFQKDHLCSTCALGKSKKSSHQPKAEDTNKEKLYLLHMDLCGPMRVASINGKKVYLSDSRRLLKIYLDIGIFVGYAPAKKAFRIYNRRTWIISKTIHVTFDELTAMASEQFSLGPGLHFLTPATPSTGLVSNPVSQQPCIPPNRDDWDWLFQPMFDEYFNPLTIDVSLVQQVVAPRAEVLAYSPVSISISQDAPSISIPSSQEQEHSLIISQCVKESPKTPTFHDDPLNESLQDSTSLGSSSNVIQIYTPLEHLGRWTKDHPIVNVIGDPFRFVSTRNQLETIYKIKTDESGGVLKNKARLIAQGFRQEEGIDFEEPFAPVARIEAIRIFIANAAHKNMTIYQMDVKIAFLNGELKEEVYVSEPEGFVDQDNPSHVYKLKKALYGLKQAPCAWYDMLSSFCISQQFCKGAVNPTLFTRHARNDLLLVQIYDTDMSLSAYADADHAGCQDTRRSTSGSKSAQFLGDKLVSWSSKKQKRTEQVENGIVELYFFRTEYQLADIFTIPLPRERFNFLIDNLGMKSMSPDTLKCLAEETDE</sequence>
<dbReference type="Pfam" id="PF25597">
    <property type="entry name" value="SH3_retrovirus"/>
    <property type="match status" value="1"/>
</dbReference>
<dbReference type="InterPro" id="IPR013103">
    <property type="entry name" value="RVT_2"/>
</dbReference>
<evidence type="ECO:0000313" key="7">
    <source>
        <dbReference type="EMBL" id="GEY40179.1"/>
    </source>
</evidence>
<evidence type="ECO:0000256" key="3">
    <source>
        <dbReference type="SAM" id="MobiDB-lite"/>
    </source>
</evidence>
<dbReference type="InterPro" id="IPR025724">
    <property type="entry name" value="GAG-pre-integrase_dom"/>
</dbReference>
<protein>
    <submittedName>
        <fullName evidence="7">Retrovirus-related Pol polyprotein from transposon TNT 1-94</fullName>
    </submittedName>
</protein>
<evidence type="ECO:0000256" key="2">
    <source>
        <dbReference type="ARBA" id="ARBA00022801"/>
    </source>
</evidence>
<feature type="domain" description="Retroviral polymerase SH3-like" evidence="6">
    <location>
        <begin position="702"/>
        <end position="736"/>
    </location>
</feature>
<keyword evidence="2" id="KW-0378">Hydrolase</keyword>
<dbReference type="InterPro" id="IPR039537">
    <property type="entry name" value="Retrotran_Ty1/copia-like"/>
</dbReference>
<accession>A0A699HKR7</accession>
<evidence type="ECO:0000259" key="5">
    <source>
        <dbReference type="Pfam" id="PF13976"/>
    </source>
</evidence>
<dbReference type="Pfam" id="PF13976">
    <property type="entry name" value="gag_pre-integrs"/>
    <property type="match status" value="1"/>
</dbReference>
<proteinExistence type="predicted"/>
<dbReference type="Pfam" id="PF07727">
    <property type="entry name" value="RVT_2"/>
    <property type="match status" value="1"/>
</dbReference>
<dbReference type="GO" id="GO:0016787">
    <property type="term" value="F:hydrolase activity"/>
    <property type="evidence" value="ECO:0007669"/>
    <property type="project" value="UniProtKB-KW"/>
</dbReference>
<name>A0A699HKR7_TANCI</name>
<evidence type="ECO:0000259" key="6">
    <source>
        <dbReference type="Pfam" id="PF25597"/>
    </source>
</evidence>
<feature type="compositionally biased region" description="Polar residues" evidence="3">
    <location>
        <begin position="479"/>
        <end position="501"/>
    </location>
</feature>
<keyword evidence="1" id="KW-0479">Metal-binding</keyword>
<dbReference type="PANTHER" id="PTHR42648">
    <property type="entry name" value="TRANSPOSASE, PUTATIVE-RELATED"/>
    <property type="match status" value="1"/>
</dbReference>
<evidence type="ECO:0000256" key="1">
    <source>
        <dbReference type="ARBA" id="ARBA00022723"/>
    </source>
</evidence>
<comment type="caution">
    <text evidence="7">The sequence shown here is derived from an EMBL/GenBank/DDBJ whole genome shotgun (WGS) entry which is preliminary data.</text>
</comment>
<feature type="compositionally biased region" description="Basic residues" evidence="3">
    <location>
        <begin position="511"/>
        <end position="522"/>
    </location>
</feature>
<dbReference type="AlphaFoldDB" id="A0A699HKR7"/>
<feature type="region of interest" description="Disordered" evidence="3">
    <location>
        <begin position="476"/>
        <end position="522"/>
    </location>
</feature>
<feature type="domain" description="Reverse transcriptase Ty1/copia-type" evidence="4">
    <location>
        <begin position="915"/>
        <end position="1071"/>
    </location>
</feature>
<dbReference type="InterPro" id="IPR057670">
    <property type="entry name" value="SH3_retrovirus"/>
</dbReference>
<gene>
    <name evidence="7" type="ORF">Tci_412153</name>
</gene>
<organism evidence="7">
    <name type="scientific">Tanacetum cinerariifolium</name>
    <name type="common">Dalmatian daisy</name>
    <name type="synonym">Chrysanthemum cinerariifolium</name>
    <dbReference type="NCBI Taxonomy" id="118510"/>
    <lineage>
        <taxon>Eukaryota</taxon>
        <taxon>Viridiplantae</taxon>
        <taxon>Streptophyta</taxon>
        <taxon>Embryophyta</taxon>
        <taxon>Tracheophyta</taxon>
        <taxon>Spermatophyta</taxon>
        <taxon>Magnoliopsida</taxon>
        <taxon>eudicotyledons</taxon>
        <taxon>Gunneridae</taxon>
        <taxon>Pentapetalae</taxon>
        <taxon>asterids</taxon>
        <taxon>campanulids</taxon>
        <taxon>Asterales</taxon>
        <taxon>Asteraceae</taxon>
        <taxon>Asteroideae</taxon>
        <taxon>Anthemideae</taxon>
        <taxon>Anthemidinae</taxon>
        <taxon>Tanacetum</taxon>
    </lineage>
</organism>